<feature type="domain" description="Protein FecR C-terminal" evidence="4">
    <location>
        <begin position="281"/>
        <end position="344"/>
    </location>
</feature>
<dbReference type="EMBL" id="JBEWLY010000014">
    <property type="protein sequence ID" value="MET1755908.1"/>
    <property type="molecule type" value="Genomic_DNA"/>
</dbReference>
<dbReference type="RefSeq" id="WP_353984398.1">
    <property type="nucleotide sequence ID" value="NZ_JBEWLY010000014.1"/>
</dbReference>
<sequence length="347" mass="38323">MVLRQADIEQHAAYWIERMHGPAVDSETAARFDQWIGADPRHIESFSRLSALWNAGALSRALATCCARNDNNPSEAGAVFPRTRKDLRAALTALRRTSAGRPRVLARRVSRAPAATMTAAGIAAVVALIFCFPLLRGALVQEAVYSTRTGQERIVTLPDGSSVHLGGATRLFARITPWSRSVSMKQGMAFFDIAHERLRSFEVHANASQIRVLGTAFDVELLARNAQQVRVYRGLVQVEDGGNSWHLPRGSGLFLSGTLLQRRDGLEGDRPDWLDGWYDAHDTPLSSILERLNRISPQQVVLAQPGLGELRLSGRLRVSDPHELLDIICAAEGLRWQRNGSRIVLSR</sequence>
<dbReference type="PIRSF" id="PIRSF018266">
    <property type="entry name" value="FecR"/>
    <property type="match status" value="1"/>
</dbReference>
<reference evidence="5 6" key="1">
    <citation type="submission" date="2024-07" db="EMBL/GenBank/DDBJ databases">
        <title>Novosphingobium kalidii RD2P27.</title>
        <authorList>
            <person name="Sun J.-Q."/>
        </authorList>
    </citation>
    <scope>NUCLEOTIDE SEQUENCE [LARGE SCALE GENOMIC DNA]</scope>
    <source>
        <strain evidence="5 6">RD2P27</strain>
    </source>
</reference>
<dbReference type="PANTHER" id="PTHR30273">
    <property type="entry name" value="PERIPLASMIC SIGNAL SENSOR AND SIGMA FACTOR ACTIVATOR FECR-RELATED"/>
    <property type="match status" value="1"/>
</dbReference>
<feature type="domain" description="FecR N-terminal" evidence="3">
    <location>
        <begin position="11"/>
        <end position="51"/>
    </location>
</feature>
<keyword evidence="6" id="KW-1185">Reference proteome</keyword>
<dbReference type="Gene3D" id="3.55.50.30">
    <property type="match status" value="1"/>
</dbReference>
<dbReference type="Pfam" id="PF16220">
    <property type="entry name" value="DUF4880"/>
    <property type="match status" value="1"/>
</dbReference>
<evidence type="ECO:0000259" key="3">
    <source>
        <dbReference type="Pfam" id="PF16220"/>
    </source>
</evidence>
<dbReference type="InterPro" id="IPR012373">
    <property type="entry name" value="Ferrdict_sens_TM"/>
</dbReference>
<dbReference type="Pfam" id="PF04773">
    <property type="entry name" value="FecR"/>
    <property type="match status" value="1"/>
</dbReference>
<feature type="transmembrane region" description="Helical" evidence="1">
    <location>
        <begin position="112"/>
        <end position="135"/>
    </location>
</feature>
<evidence type="ECO:0000256" key="1">
    <source>
        <dbReference type="SAM" id="Phobius"/>
    </source>
</evidence>
<dbReference type="PANTHER" id="PTHR30273:SF2">
    <property type="entry name" value="PROTEIN FECR"/>
    <property type="match status" value="1"/>
</dbReference>
<protein>
    <submittedName>
        <fullName evidence="5">FecR domain-containing protein</fullName>
    </submittedName>
</protein>
<organism evidence="5 6">
    <name type="scientific">Novosphingobium kalidii</name>
    <dbReference type="NCBI Taxonomy" id="3230299"/>
    <lineage>
        <taxon>Bacteria</taxon>
        <taxon>Pseudomonadati</taxon>
        <taxon>Pseudomonadota</taxon>
        <taxon>Alphaproteobacteria</taxon>
        <taxon>Sphingomonadales</taxon>
        <taxon>Sphingomonadaceae</taxon>
        <taxon>Novosphingobium</taxon>
    </lineage>
</organism>
<gene>
    <name evidence="5" type="ORF">ABVV53_10610</name>
</gene>
<keyword evidence="1" id="KW-0472">Membrane</keyword>
<name>A0ABV2D278_9SPHN</name>
<evidence type="ECO:0000313" key="5">
    <source>
        <dbReference type="EMBL" id="MET1755908.1"/>
    </source>
</evidence>
<keyword evidence="1" id="KW-1133">Transmembrane helix</keyword>
<dbReference type="InterPro" id="IPR006860">
    <property type="entry name" value="FecR"/>
</dbReference>
<comment type="caution">
    <text evidence="5">The sequence shown here is derived from an EMBL/GenBank/DDBJ whole genome shotgun (WGS) entry which is preliminary data.</text>
</comment>
<feature type="domain" description="FecR protein" evidence="2">
    <location>
        <begin position="144"/>
        <end position="236"/>
    </location>
</feature>
<dbReference type="Gene3D" id="2.60.120.1440">
    <property type="match status" value="1"/>
</dbReference>
<accession>A0ABV2D278</accession>
<evidence type="ECO:0000313" key="6">
    <source>
        <dbReference type="Proteomes" id="UP001548713"/>
    </source>
</evidence>
<dbReference type="Pfam" id="PF16344">
    <property type="entry name" value="FecR_C"/>
    <property type="match status" value="1"/>
</dbReference>
<evidence type="ECO:0000259" key="4">
    <source>
        <dbReference type="Pfam" id="PF16344"/>
    </source>
</evidence>
<dbReference type="InterPro" id="IPR032508">
    <property type="entry name" value="FecR_C"/>
</dbReference>
<proteinExistence type="predicted"/>
<dbReference type="InterPro" id="IPR032623">
    <property type="entry name" value="FecR_N"/>
</dbReference>
<dbReference type="Proteomes" id="UP001548713">
    <property type="component" value="Unassembled WGS sequence"/>
</dbReference>
<evidence type="ECO:0000259" key="2">
    <source>
        <dbReference type="Pfam" id="PF04773"/>
    </source>
</evidence>
<keyword evidence="1" id="KW-0812">Transmembrane</keyword>